<proteinExistence type="predicted"/>
<comment type="caution">
    <text evidence="2">The sequence shown here is derived from an EMBL/GenBank/DDBJ whole genome shotgun (WGS) entry which is preliminary data.</text>
</comment>
<keyword evidence="3" id="KW-1185">Reference proteome</keyword>
<dbReference type="Pfam" id="PF06985">
    <property type="entry name" value="HET"/>
    <property type="match status" value="1"/>
</dbReference>
<gene>
    <name evidence="2" type="ORF">B0H67DRAFT_569510</name>
</gene>
<dbReference type="InterPro" id="IPR052895">
    <property type="entry name" value="HetReg/Transcr_Mod"/>
</dbReference>
<evidence type="ECO:0000259" key="1">
    <source>
        <dbReference type="Pfam" id="PF06985"/>
    </source>
</evidence>
<evidence type="ECO:0000313" key="2">
    <source>
        <dbReference type="EMBL" id="KAK0725074.1"/>
    </source>
</evidence>
<dbReference type="InterPro" id="IPR010730">
    <property type="entry name" value="HET"/>
</dbReference>
<dbReference type="PANTHER" id="PTHR24148">
    <property type="entry name" value="ANKYRIN REPEAT DOMAIN-CONTAINING PROTEIN 39 HOMOLOG-RELATED"/>
    <property type="match status" value="1"/>
</dbReference>
<organism evidence="2 3">
    <name type="scientific">Lasiosphaeris hirsuta</name>
    <dbReference type="NCBI Taxonomy" id="260670"/>
    <lineage>
        <taxon>Eukaryota</taxon>
        <taxon>Fungi</taxon>
        <taxon>Dikarya</taxon>
        <taxon>Ascomycota</taxon>
        <taxon>Pezizomycotina</taxon>
        <taxon>Sordariomycetes</taxon>
        <taxon>Sordariomycetidae</taxon>
        <taxon>Sordariales</taxon>
        <taxon>Lasiosphaeriaceae</taxon>
        <taxon>Lasiosphaeris</taxon>
    </lineage>
</organism>
<dbReference type="PANTHER" id="PTHR24148:SF81">
    <property type="entry name" value="HETEROKARYON INCOMPATIBILITY DOMAIN-CONTAINING PROTEIN"/>
    <property type="match status" value="1"/>
</dbReference>
<name>A0AA40E220_9PEZI</name>
<sequence>MVRFLRPWRGSRMVWIDSICINQDDIREREAQVAKMAHIYSECRQAVVYLGDDIVKPLSPGEYPPRRRLEDAIGRSTSRGQLVNEDKREVDIFHLLKRRYFSRVWIIQELILPRQISIPVGTMELCVDKLTGPALSSYNWNRTAAPWIQQAGQRKLSANESNIYDILRATSQSKAGDPRDKVFGAHALINSSHLERSALRPDYSLSCLHVFFGVYAYSLINLKRTELLCNAAGVSAPDGYPSWTPSWRQPEAVHAWFLKRPLEWETDRERAWDPIAAKERWTGERFYLPKEKWAGEAFRTWWEGTGGPSVSSTDSIRVMHVTTEARRWRTSRELYLDEKILAHDWSREVPVELFSTEASHHHASSRPHRQWDRHCVVDAATGSLSLQLVHVLPFQTAPAEAGTAHGAKIFRVPAHVGEADMYLTTDDFALDLHVQPGRDHLFLMDNGKSLPPFYLVMRKCSDGEALPWAFRLLGCCHHLCFRANPGSWTRKSVRVRYNRYDYDRDEVIIEDEVPRRNEDLFLADLQPGSLQATVSSVRSTVMQSLRGEPGELEGLFLGMGDLTKTLPAFQGLLNERRLATPGFLDSYVTCLDKKYQPRVRGGHVELVVQPDSWQAFYTPQVKSLYKEWQYDGASDWSASRLVRYSLFRSKKPIRVRAAKRDLEKVILESPIYTELSQLTRAASRAADGEVSMILRCDQPEDGRTADPLWPKSVMEGFNIDGYTYKVTIL</sequence>
<dbReference type="AlphaFoldDB" id="A0AA40E220"/>
<dbReference type="EMBL" id="JAUKUA010000002">
    <property type="protein sequence ID" value="KAK0725074.1"/>
    <property type="molecule type" value="Genomic_DNA"/>
</dbReference>
<protein>
    <submittedName>
        <fullName evidence="2">Heterokaryon incompatibility protein-domain-containing protein</fullName>
    </submittedName>
</protein>
<evidence type="ECO:0000313" key="3">
    <source>
        <dbReference type="Proteomes" id="UP001172102"/>
    </source>
</evidence>
<accession>A0AA40E220</accession>
<reference evidence="2" key="1">
    <citation type="submission" date="2023-06" db="EMBL/GenBank/DDBJ databases">
        <title>Genome-scale phylogeny and comparative genomics of the fungal order Sordariales.</title>
        <authorList>
            <consortium name="Lawrence Berkeley National Laboratory"/>
            <person name="Hensen N."/>
            <person name="Bonometti L."/>
            <person name="Westerberg I."/>
            <person name="Brannstrom I.O."/>
            <person name="Guillou S."/>
            <person name="Cros-Aarteil S."/>
            <person name="Calhoun S."/>
            <person name="Haridas S."/>
            <person name="Kuo A."/>
            <person name="Mondo S."/>
            <person name="Pangilinan J."/>
            <person name="Riley R."/>
            <person name="Labutti K."/>
            <person name="Andreopoulos B."/>
            <person name="Lipzen A."/>
            <person name="Chen C."/>
            <person name="Yanf M."/>
            <person name="Daum C."/>
            <person name="Ng V."/>
            <person name="Clum A."/>
            <person name="Steindorff A."/>
            <person name="Ohm R."/>
            <person name="Martin F."/>
            <person name="Silar P."/>
            <person name="Natvig D."/>
            <person name="Lalanne C."/>
            <person name="Gautier V."/>
            <person name="Ament-Velasquez S.L."/>
            <person name="Kruys A."/>
            <person name="Hutchinson M.I."/>
            <person name="Powell A.J."/>
            <person name="Barry K."/>
            <person name="Miller A.N."/>
            <person name="Grigoriev I.V."/>
            <person name="Debuchy R."/>
            <person name="Gladieux P."/>
            <person name="Thoren M.H."/>
            <person name="Johannesson H."/>
        </authorList>
    </citation>
    <scope>NUCLEOTIDE SEQUENCE</scope>
    <source>
        <strain evidence="2">SMH4607-1</strain>
    </source>
</reference>
<dbReference type="Proteomes" id="UP001172102">
    <property type="component" value="Unassembled WGS sequence"/>
</dbReference>
<feature type="domain" description="Heterokaryon incompatibility" evidence="1">
    <location>
        <begin position="3"/>
        <end position="109"/>
    </location>
</feature>